<proteinExistence type="inferred from homology"/>
<dbReference type="PANTHER" id="PTHR30292:SF0">
    <property type="entry name" value="5-OXOPROLINASE SUBUNIT A"/>
    <property type="match status" value="1"/>
</dbReference>
<dbReference type="RefSeq" id="WP_424604731.1">
    <property type="nucleotide sequence ID" value="NZ_JBNAVA010000001.1"/>
</dbReference>
<dbReference type="CDD" id="cd10787">
    <property type="entry name" value="LamB_YcsF_like"/>
    <property type="match status" value="1"/>
</dbReference>
<dbReference type="HAMAP" id="MF_00691">
    <property type="entry name" value="PxpA"/>
    <property type="match status" value="1"/>
</dbReference>
<comment type="catalytic activity">
    <reaction evidence="1">
        <text>5-oxo-L-proline + ATP + 2 H2O = L-glutamate + ADP + phosphate + H(+)</text>
        <dbReference type="Rhea" id="RHEA:10348"/>
        <dbReference type="ChEBI" id="CHEBI:15377"/>
        <dbReference type="ChEBI" id="CHEBI:15378"/>
        <dbReference type="ChEBI" id="CHEBI:29985"/>
        <dbReference type="ChEBI" id="CHEBI:30616"/>
        <dbReference type="ChEBI" id="CHEBI:43474"/>
        <dbReference type="ChEBI" id="CHEBI:58402"/>
        <dbReference type="ChEBI" id="CHEBI:456216"/>
        <dbReference type="EC" id="3.5.2.9"/>
    </reaction>
</comment>
<dbReference type="EC" id="3.5.2.9" evidence="1"/>
<comment type="function">
    <text evidence="1">Catalyzes the cleavage of 5-oxoproline to form L-glutamate coupled to the hydrolysis of ATP to ADP and inorganic phosphate.</text>
</comment>
<dbReference type="InterPro" id="IPR005501">
    <property type="entry name" value="LamB/YcsF/PxpA-like"/>
</dbReference>
<evidence type="ECO:0000256" key="1">
    <source>
        <dbReference type="HAMAP-Rule" id="MF_00691"/>
    </source>
</evidence>
<reference evidence="2 3" key="1">
    <citation type="submission" date="2018-01" db="EMBL/GenBank/DDBJ databases">
        <title>Metagenomic assembled genomes from two thermal pools in the Uzon Caldera, Kamchatka, Russia.</title>
        <authorList>
            <person name="Wilkins L."/>
            <person name="Ettinger C."/>
        </authorList>
    </citation>
    <scope>NUCLEOTIDE SEQUENCE [LARGE SCALE GENOMIC DNA]</scope>
    <source>
        <strain evidence="2">ZAV-05</strain>
    </source>
</reference>
<protein>
    <recommendedName>
        <fullName evidence="1">5-oxoprolinase subunit A</fullName>
        <shortName evidence="1">5-OPase subunit A</shortName>
        <ecNumber evidence="1">3.5.2.9</ecNumber>
    </recommendedName>
    <alternativeName>
        <fullName evidence="1">5-oxoprolinase (ATP-hydrolyzing) subunit A</fullName>
    </alternativeName>
</protein>
<dbReference type="Pfam" id="PF03746">
    <property type="entry name" value="LamB_YcsF"/>
    <property type="match status" value="1"/>
</dbReference>
<comment type="similarity">
    <text evidence="1">Belongs to the LamB/PxpA family.</text>
</comment>
<dbReference type="GO" id="GO:0005975">
    <property type="term" value="P:carbohydrate metabolic process"/>
    <property type="evidence" value="ECO:0007669"/>
    <property type="project" value="InterPro"/>
</dbReference>
<accession>A0A2J6WP71</accession>
<dbReference type="AlphaFoldDB" id="A0A2J6WP71"/>
<dbReference type="PANTHER" id="PTHR30292">
    <property type="entry name" value="UNCHARACTERIZED PROTEIN YBGL-RELATED"/>
    <property type="match status" value="1"/>
</dbReference>
<dbReference type="GO" id="GO:0017168">
    <property type="term" value="F:5-oxoprolinase (ATP-hydrolyzing) activity"/>
    <property type="evidence" value="ECO:0007669"/>
    <property type="project" value="UniProtKB-UniRule"/>
</dbReference>
<dbReference type="Gene3D" id="3.20.20.370">
    <property type="entry name" value="Glycoside hydrolase/deacetylase"/>
    <property type="match status" value="1"/>
</dbReference>
<name>A0A2J6WP71_9BACT</name>
<keyword evidence="1" id="KW-0378">Hydrolase</keyword>
<sequence length="243" mass="27098">MSIELNCDLGESFGAYKIGNDEELIKYVDRVNIACGFHAGDPIVMDKTVSLAKEYNVKVGAHPSYRDLVGFGRRFLDASTKEIENDIIYQIGALHAFCLKHSIPLDHVKPHGALYNRAAVDFDTAMAIARGIKAFDRNLKMVVLCNSEMVRAAEMVGLKYLQEAFADRHYDDDGKLVSRKYSGAVIGDLNIILTRVKRMINDGVVESINGKEVKLNPDTICVHGDNEKALEITKNLHLLMKEK</sequence>
<dbReference type="Proteomes" id="UP000242881">
    <property type="component" value="Unassembled WGS sequence"/>
</dbReference>
<dbReference type="GO" id="GO:0005524">
    <property type="term" value="F:ATP binding"/>
    <property type="evidence" value="ECO:0007669"/>
    <property type="project" value="UniProtKB-UniRule"/>
</dbReference>
<dbReference type="InterPro" id="IPR011330">
    <property type="entry name" value="Glyco_hydro/deAcase_b/a-brl"/>
</dbReference>
<comment type="caution">
    <text evidence="2">The sequence shown here is derived from an EMBL/GenBank/DDBJ whole genome shotgun (WGS) entry which is preliminary data.</text>
</comment>
<keyword evidence="1" id="KW-0067">ATP-binding</keyword>
<dbReference type="EMBL" id="PNIN01000026">
    <property type="protein sequence ID" value="PMP72203.1"/>
    <property type="molecule type" value="Genomic_DNA"/>
</dbReference>
<evidence type="ECO:0000313" key="3">
    <source>
        <dbReference type="Proteomes" id="UP000242881"/>
    </source>
</evidence>
<evidence type="ECO:0000313" key="2">
    <source>
        <dbReference type="EMBL" id="PMP72203.1"/>
    </source>
</evidence>
<organism evidence="2 3">
    <name type="scientific">Calditerrivibrio nitroreducens</name>
    <dbReference type="NCBI Taxonomy" id="477976"/>
    <lineage>
        <taxon>Bacteria</taxon>
        <taxon>Pseudomonadati</taxon>
        <taxon>Deferribacterota</taxon>
        <taxon>Deferribacteres</taxon>
        <taxon>Deferribacterales</taxon>
        <taxon>Calditerrivibrionaceae</taxon>
    </lineage>
</organism>
<dbReference type="NCBIfam" id="NF003816">
    <property type="entry name" value="PRK05406.1-5"/>
    <property type="match status" value="1"/>
</dbReference>
<keyword evidence="1" id="KW-0547">Nucleotide-binding</keyword>
<dbReference type="NCBIfam" id="NF003814">
    <property type="entry name" value="PRK05406.1-3"/>
    <property type="match status" value="1"/>
</dbReference>
<comment type="subunit">
    <text evidence="1">Forms a complex composed of PxpA, PxpB and PxpC.</text>
</comment>
<dbReference type="SUPFAM" id="SSF88713">
    <property type="entry name" value="Glycoside hydrolase/deacetylase"/>
    <property type="match status" value="1"/>
</dbReference>
<gene>
    <name evidence="1" type="primary">pxpA</name>
    <name evidence="2" type="ORF">C0187_02200</name>
</gene>